<proteinExistence type="predicted"/>
<name>Q1ZP95_PHOAS</name>
<organism evidence="1 2">
    <name type="scientific">Photobacterium angustum (strain S14 / CCUG 15956)</name>
    <name type="common">Vibrio sp. (strain S14 / CCUG 15956)</name>
    <dbReference type="NCBI Taxonomy" id="314292"/>
    <lineage>
        <taxon>Bacteria</taxon>
        <taxon>Pseudomonadati</taxon>
        <taxon>Pseudomonadota</taxon>
        <taxon>Gammaproteobacteria</taxon>
        <taxon>Vibrionales</taxon>
        <taxon>Vibrionaceae</taxon>
        <taxon>Photobacterium</taxon>
    </lineage>
</organism>
<dbReference type="InterPro" id="IPR013399">
    <property type="entry name" value="CRISPR-assoc_prot_Csy3"/>
</dbReference>
<dbReference type="AlphaFoldDB" id="Q1ZP95"/>
<gene>
    <name evidence="1" type="ORF">VAS14_17466</name>
</gene>
<comment type="caution">
    <text evidence="1">The sequence shown here is derived from an EMBL/GenBank/DDBJ whole genome shotgun (WGS) entry which is preliminary data.</text>
</comment>
<dbReference type="CDD" id="cd09737">
    <property type="entry name" value="Csy3_I-F"/>
    <property type="match status" value="1"/>
</dbReference>
<evidence type="ECO:0000313" key="1">
    <source>
        <dbReference type="EMBL" id="EAS64065.1"/>
    </source>
</evidence>
<dbReference type="NCBIfam" id="TIGR02566">
    <property type="entry name" value="cas_Csy3"/>
    <property type="match status" value="1"/>
</dbReference>
<dbReference type="Pfam" id="PF09615">
    <property type="entry name" value="Cas_Csy3"/>
    <property type="match status" value="1"/>
</dbReference>
<evidence type="ECO:0008006" key="3">
    <source>
        <dbReference type="Google" id="ProtNLM"/>
    </source>
</evidence>
<dbReference type="RefSeq" id="WP_005370440.1">
    <property type="nucleotide sequence ID" value="NZ_CH902601.1"/>
</dbReference>
<dbReference type="Proteomes" id="UP000001603">
    <property type="component" value="Unassembled WGS sequence"/>
</dbReference>
<accession>Q1ZP95</accession>
<dbReference type="EMBL" id="AAOJ01000004">
    <property type="protein sequence ID" value="EAS64065.1"/>
    <property type="molecule type" value="Genomic_DNA"/>
</dbReference>
<reference evidence="1 2" key="1">
    <citation type="journal article" date="2009" name="Proc. Natl. Acad. Sci. U.S.A.">
        <title>The genomic basis of trophic strategy in marine bacteria.</title>
        <authorList>
            <person name="Lauro F.M."/>
            <person name="McDougald D."/>
            <person name="Thomas T."/>
            <person name="Williams T.J."/>
            <person name="Egan S."/>
            <person name="Rice S."/>
            <person name="DeMaere M.Z."/>
            <person name="Ting L."/>
            <person name="Ertan H."/>
            <person name="Johnson J."/>
            <person name="Ferriera S."/>
            <person name="Lapidus A."/>
            <person name="Anderson I."/>
            <person name="Kyrpides N."/>
            <person name="Munk A.C."/>
            <person name="Detter C."/>
            <person name="Han C.S."/>
            <person name="Brown M.V."/>
            <person name="Robb F.T."/>
            <person name="Kjelleberg S."/>
            <person name="Cavicchioli R."/>
        </authorList>
    </citation>
    <scope>NUCLEOTIDE SEQUENCE [LARGE SCALE GENOMIC DNA]</scope>
    <source>
        <strain evidence="1 2">S14</strain>
    </source>
</reference>
<protein>
    <recommendedName>
        <fullName evidence="3">Type I-F CRISPR-associated protein Csy3</fullName>
    </recommendedName>
</protein>
<dbReference type="HOGENOM" id="CLU_063672_0_0_6"/>
<sequence length="345" mass="39488">MNICRHLTYTRSLSPGKAVFFYQTTESDFVPLQLETNKIRAPKSGSTEAYDRNGHPKELSPHALAYSNPQCIQACYVPPNVTSVHCRFSLRVEANSLEPDTCEDLKVRRYLSMLSSLYAQKRGYKELAKRYCRNLLMGTWLWRNKHTLGTTIEVVTSNGSHYEVSDTRLLSWSGEWSEQDSQTLTELASEMEEALINDDKYWLIDVHAILKTGFCQEIHPSQKFIEHGEGEASKQYATTFCGNGEETVCFHAEKVGAALQLIDDWWSEDAYKPLRAHEYGADRNYLLARRYPAIANDFYTLIKYIAVYIRSLRKVSSPEQIHPNIHYVMSILCKGGLYQRGRGNG</sequence>
<dbReference type="OrthoDB" id="240864at2"/>
<evidence type="ECO:0000313" key="2">
    <source>
        <dbReference type="Proteomes" id="UP000001603"/>
    </source>
</evidence>
<dbReference type="eggNOG" id="ENOG502Z7PG">
    <property type="taxonomic scope" value="Bacteria"/>
</dbReference>